<dbReference type="CDD" id="cd01647">
    <property type="entry name" value="RT_LTR"/>
    <property type="match status" value="1"/>
</dbReference>
<dbReference type="RefSeq" id="XP_024329910.1">
    <property type="nucleotide sequence ID" value="XM_024473717.1"/>
</dbReference>
<dbReference type="PANTHER" id="PTHR24559:SF444">
    <property type="entry name" value="REVERSE TRANSCRIPTASE DOMAIN-CONTAINING PROTEIN"/>
    <property type="match status" value="1"/>
</dbReference>
<dbReference type="EMBL" id="JPQZ01000107">
    <property type="protein sequence ID" value="KKO74168.1"/>
    <property type="molecule type" value="Genomic_DNA"/>
</dbReference>
<dbReference type="GeneID" id="36318614"/>
<organism evidence="2 3">
    <name type="scientific">Vairimorpha ceranae</name>
    <dbReference type="NCBI Taxonomy" id="40302"/>
    <lineage>
        <taxon>Eukaryota</taxon>
        <taxon>Fungi</taxon>
        <taxon>Fungi incertae sedis</taxon>
        <taxon>Microsporidia</taxon>
        <taxon>Nosematidae</taxon>
        <taxon>Vairimorpha</taxon>
    </lineage>
</organism>
<dbReference type="OrthoDB" id="2195352at2759"/>
<evidence type="ECO:0000259" key="1">
    <source>
        <dbReference type="Pfam" id="PF00078"/>
    </source>
</evidence>
<dbReference type="Proteomes" id="UP000034350">
    <property type="component" value="Unassembled WGS sequence"/>
</dbReference>
<dbReference type="VEuPathDB" id="MicrosporidiaDB:G9O61_00g009670"/>
<dbReference type="Pfam" id="PF00078">
    <property type="entry name" value="RVT_1"/>
    <property type="match status" value="1"/>
</dbReference>
<proteinExistence type="predicted"/>
<dbReference type="PANTHER" id="PTHR24559">
    <property type="entry name" value="TRANSPOSON TY3-I GAG-POL POLYPROTEIN"/>
    <property type="match status" value="1"/>
</dbReference>
<protein>
    <submittedName>
        <fullName evidence="2">Enzymatic poly</fullName>
    </submittedName>
</protein>
<dbReference type="AlphaFoldDB" id="A0A0F9WM74"/>
<accession>A0A0F9WM74</accession>
<reference evidence="2 3" key="1">
    <citation type="journal article" date="2015" name="Environ. Microbiol.">
        <title>Genome analyses suggest the presence of polyploidy and recent human-driven expansions in eight global populations of the honeybee pathogen Nosema ceranae.</title>
        <authorList>
            <person name="Pelin A."/>
            <person name="Selman M."/>
            <person name="Aris-Brosou S."/>
            <person name="Farinelli L."/>
            <person name="Corradi N."/>
        </authorList>
    </citation>
    <scope>NUCLEOTIDE SEQUENCE [LARGE SCALE GENOMIC DNA]</scope>
    <source>
        <strain evidence="2 3">PA08 1199</strain>
    </source>
</reference>
<evidence type="ECO:0000313" key="2">
    <source>
        <dbReference type="EMBL" id="KKO74168.1"/>
    </source>
</evidence>
<name>A0A0F9WM74_9MICR</name>
<feature type="domain" description="Reverse transcriptase" evidence="1">
    <location>
        <begin position="69"/>
        <end position="145"/>
    </location>
</feature>
<dbReference type="InterPro" id="IPR043502">
    <property type="entry name" value="DNA/RNA_pol_sf"/>
</dbReference>
<dbReference type="Gene3D" id="3.10.10.10">
    <property type="entry name" value="HIV Type 1 Reverse Transcriptase, subunit A, domain 1"/>
    <property type="match status" value="1"/>
</dbReference>
<comment type="caution">
    <text evidence="2">The sequence shown here is derived from an EMBL/GenBank/DDBJ whole genome shotgun (WGS) entry which is preliminary data.</text>
</comment>
<evidence type="ECO:0000313" key="3">
    <source>
        <dbReference type="Proteomes" id="UP000034350"/>
    </source>
</evidence>
<dbReference type="VEuPathDB" id="MicrosporidiaDB:AAJ76_1070007594"/>
<dbReference type="OMA" id="FRTHERH"/>
<keyword evidence="3" id="KW-1185">Reference proteome</keyword>
<gene>
    <name evidence="2" type="ORF">AAJ76_1070007594</name>
</gene>
<dbReference type="InterPro" id="IPR000477">
    <property type="entry name" value="RT_dom"/>
</dbReference>
<dbReference type="SUPFAM" id="SSF56672">
    <property type="entry name" value="DNA/RNA polymerases"/>
    <property type="match status" value="1"/>
</dbReference>
<dbReference type="InterPro" id="IPR053134">
    <property type="entry name" value="RNA-dir_DNA_polymerase"/>
</dbReference>
<sequence>MEIRSGHIIKGNAIGHHRIITNDDKPVLSQLYKLGGAKEEILSKIVKEYLKLGIIHPSESAWRSLIIVVPKKNGEHRLCIDYRRLNDATIKDAYPMPRVEKFINALEGATHFTKLGTESGYHLINMTPIDIEKTVFACRERLFEFVKMLLDWLMGQLHFIGR</sequence>
<dbReference type="Gene3D" id="3.30.70.270">
    <property type="match status" value="1"/>
</dbReference>
<dbReference type="InterPro" id="IPR043128">
    <property type="entry name" value="Rev_trsase/Diguanyl_cyclase"/>
</dbReference>
<dbReference type="VEuPathDB" id="MicrosporidiaDB:NCER_101650"/>